<proteinExistence type="predicted"/>
<protein>
    <recommendedName>
        <fullName evidence="3">PIN domain-containing protein</fullName>
    </recommendedName>
</protein>
<name>A0A176RVN9_9GAMM</name>
<accession>A0A176RVN9</accession>
<keyword evidence="2" id="KW-1185">Reference proteome</keyword>
<comment type="caution">
    <text evidence="1">The sequence shown here is derived from an EMBL/GenBank/DDBJ whole genome shotgun (WGS) entry which is preliminary data.</text>
</comment>
<dbReference type="Proteomes" id="UP000076962">
    <property type="component" value="Unassembled WGS sequence"/>
</dbReference>
<gene>
    <name evidence="1" type="ORF">THIOM_004518</name>
</gene>
<evidence type="ECO:0008006" key="3">
    <source>
        <dbReference type="Google" id="ProtNLM"/>
    </source>
</evidence>
<reference evidence="1 2" key="1">
    <citation type="submission" date="2016-05" db="EMBL/GenBank/DDBJ databases">
        <title>Single-cell genome of chain-forming Candidatus Thiomargarita nelsonii and comparison to other large sulfur-oxidizing bacteria.</title>
        <authorList>
            <person name="Winkel M."/>
            <person name="Salman V."/>
            <person name="Woyke T."/>
            <person name="Schulz-Vogt H."/>
            <person name="Richter M."/>
            <person name="Flood B."/>
            <person name="Bailey J."/>
            <person name="Amann R."/>
            <person name="Mussmann M."/>
        </authorList>
    </citation>
    <scope>NUCLEOTIDE SEQUENCE [LARGE SCALE GENOMIC DNA]</scope>
    <source>
        <strain evidence="1 2">THI036</strain>
    </source>
</reference>
<dbReference type="SUPFAM" id="SSF88723">
    <property type="entry name" value="PIN domain-like"/>
    <property type="match status" value="1"/>
</dbReference>
<sequence>MKRLYLDVCTYCRPFDYQNFVERLESDAFFVIMQHVKDGRYQIMISPVHFKEVEAISPLNKDLKKALLNRFETKAVYDSKKAHNRAEELYALRFGIVDAAHIAYAEQMADVFISCDDGLLERYQKISPSLPAMNPIAFSVSEGL</sequence>
<organism evidence="1 2">
    <name type="scientific">Candidatus Thiomargarita nelsonii</name>
    <dbReference type="NCBI Taxonomy" id="1003181"/>
    <lineage>
        <taxon>Bacteria</taxon>
        <taxon>Pseudomonadati</taxon>
        <taxon>Pseudomonadota</taxon>
        <taxon>Gammaproteobacteria</taxon>
        <taxon>Thiotrichales</taxon>
        <taxon>Thiotrichaceae</taxon>
        <taxon>Thiomargarita</taxon>
    </lineage>
</organism>
<dbReference type="AlphaFoldDB" id="A0A176RVN9"/>
<dbReference type="InterPro" id="IPR029060">
    <property type="entry name" value="PIN-like_dom_sf"/>
</dbReference>
<evidence type="ECO:0000313" key="2">
    <source>
        <dbReference type="Proteomes" id="UP000076962"/>
    </source>
</evidence>
<evidence type="ECO:0000313" key="1">
    <source>
        <dbReference type="EMBL" id="OAD19821.1"/>
    </source>
</evidence>
<dbReference type="EMBL" id="LUTY01002651">
    <property type="protein sequence ID" value="OAD19821.1"/>
    <property type="molecule type" value="Genomic_DNA"/>
</dbReference>